<gene>
    <name evidence="1" type="ORF">KIN20_028399</name>
</gene>
<comment type="caution">
    <text evidence="1">The sequence shown here is derived from an EMBL/GenBank/DDBJ whole genome shotgun (WGS) entry which is preliminary data.</text>
</comment>
<evidence type="ECO:0000313" key="2">
    <source>
        <dbReference type="Proteomes" id="UP001196413"/>
    </source>
</evidence>
<name>A0AAD5R142_PARTN</name>
<sequence length="59" mass="6662">MQEVFTTRIAVDEQHVIAPAADFCCEPKITLSERSLLLHSSLRSEMVVEPIARHVYGHV</sequence>
<dbReference type="AlphaFoldDB" id="A0AAD5R142"/>
<dbReference type="Proteomes" id="UP001196413">
    <property type="component" value="Unassembled WGS sequence"/>
</dbReference>
<organism evidence="1 2">
    <name type="scientific">Parelaphostrongylus tenuis</name>
    <name type="common">Meningeal worm</name>
    <dbReference type="NCBI Taxonomy" id="148309"/>
    <lineage>
        <taxon>Eukaryota</taxon>
        <taxon>Metazoa</taxon>
        <taxon>Ecdysozoa</taxon>
        <taxon>Nematoda</taxon>
        <taxon>Chromadorea</taxon>
        <taxon>Rhabditida</taxon>
        <taxon>Rhabditina</taxon>
        <taxon>Rhabditomorpha</taxon>
        <taxon>Strongyloidea</taxon>
        <taxon>Metastrongylidae</taxon>
        <taxon>Parelaphostrongylus</taxon>
    </lineage>
</organism>
<keyword evidence="2" id="KW-1185">Reference proteome</keyword>
<dbReference type="EMBL" id="JAHQIW010005919">
    <property type="protein sequence ID" value="KAJ1367482.1"/>
    <property type="molecule type" value="Genomic_DNA"/>
</dbReference>
<evidence type="ECO:0000313" key="1">
    <source>
        <dbReference type="EMBL" id="KAJ1367482.1"/>
    </source>
</evidence>
<protein>
    <submittedName>
        <fullName evidence="1">Uncharacterized protein</fullName>
    </submittedName>
</protein>
<accession>A0AAD5R142</accession>
<reference evidence="1" key="1">
    <citation type="submission" date="2021-06" db="EMBL/GenBank/DDBJ databases">
        <title>Parelaphostrongylus tenuis whole genome reference sequence.</title>
        <authorList>
            <person name="Garwood T.J."/>
            <person name="Larsen P.A."/>
            <person name="Fountain-Jones N.M."/>
            <person name="Garbe J.R."/>
            <person name="Macchietto M.G."/>
            <person name="Kania S.A."/>
            <person name="Gerhold R.W."/>
            <person name="Richards J.E."/>
            <person name="Wolf T.M."/>
        </authorList>
    </citation>
    <scope>NUCLEOTIDE SEQUENCE</scope>
    <source>
        <strain evidence="1">MNPRO001-30</strain>
        <tissue evidence="1">Meninges</tissue>
    </source>
</reference>
<proteinExistence type="predicted"/>